<organism evidence="2 3">
    <name type="scientific">Chionoecetes opilio</name>
    <name type="common">Atlantic snow crab</name>
    <name type="synonym">Cancer opilio</name>
    <dbReference type="NCBI Taxonomy" id="41210"/>
    <lineage>
        <taxon>Eukaryota</taxon>
        <taxon>Metazoa</taxon>
        <taxon>Ecdysozoa</taxon>
        <taxon>Arthropoda</taxon>
        <taxon>Crustacea</taxon>
        <taxon>Multicrustacea</taxon>
        <taxon>Malacostraca</taxon>
        <taxon>Eumalacostraca</taxon>
        <taxon>Eucarida</taxon>
        <taxon>Decapoda</taxon>
        <taxon>Pleocyemata</taxon>
        <taxon>Brachyura</taxon>
        <taxon>Eubrachyura</taxon>
        <taxon>Majoidea</taxon>
        <taxon>Majidae</taxon>
        <taxon>Chionoecetes</taxon>
    </lineage>
</organism>
<gene>
    <name evidence="2" type="ORF">GWK47_054406</name>
</gene>
<evidence type="ECO:0000313" key="2">
    <source>
        <dbReference type="EMBL" id="KAG0717449.1"/>
    </source>
</evidence>
<name>A0A8J4Y4I0_CHIOP</name>
<protein>
    <submittedName>
        <fullName evidence="2">Uncharacterized protein</fullName>
    </submittedName>
</protein>
<sequence>MWLTADNKDLPRPLPLSLVRLSSTSPIEPSHIPTWAFSGPDVAQSGHRPFPSAPRSGVPAPQGRRRVESEPGPRAFYVGHLLLSNPPDIPPTSGVFSRPLFRGD</sequence>
<dbReference type="EMBL" id="JACEEZ010017526">
    <property type="protein sequence ID" value="KAG0717449.1"/>
    <property type="molecule type" value="Genomic_DNA"/>
</dbReference>
<reference evidence="2" key="1">
    <citation type="submission" date="2020-07" db="EMBL/GenBank/DDBJ databases">
        <title>The High-quality genome of the commercially important snow crab, Chionoecetes opilio.</title>
        <authorList>
            <person name="Jeong J.-H."/>
            <person name="Ryu S."/>
        </authorList>
    </citation>
    <scope>NUCLEOTIDE SEQUENCE</scope>
    <source>
        <strain evidence="2">MADBK_172401_WGS</strain>
        <tissue evidence="2">Digestive gland</tissue>
    </source>
</reference>
<accession>A0A8J4Y4I0</accession>
<dbReference type="Proteomes" id="UP000770661">
    <property type="component" value="Unassembled WGS sequence"/>
</dbReference>
<keyword evidence="3" id="KW-1185">Reference proteome</keyword>
<evidence type="ECO:0000313" key="3">
    <source>
        <dbReference type="Proteomes" id="UP000770661"/>
    </source>
</evidence>
<dbReference type="AlphaFoldDB" id="A0A8J4Y4I0"/>
<evidence type="ECO:0000256" key="1">
    <source>
        <dbReference type="SAM" id="MobiDB-lite"/>
    </source>
</evidence>
<comment type="caution">
    <text evidence="2">The sequence shown here is derived from an EMBL/GenBank/DDBJ whole genome shotgun (WGS) entry which is preliminary data.</text>
</comment>
<feature type="region of interest" description="Disordered" evidence="1">
    <location>
        <begin position="35"/>
        <end position="71"/>
    </location>
</feature>
<proteinExistence type="predicted"/>